<name>A0AAV5GCN5_9BASI</name>
<dbReference type="Proteomes" id="UP001342314">
    <property type="component" value="Unassembled WGS sequence"/>
</dbReference>
<sequence>MRHSLLLVSAFLSAIGLARAEPPTLNPDLLSDTYCAQYTQGDTPDTALCSTLAQATSVLYYISTTASGNVEAALNALLAFLAGDDGPLDGILGAAGSDATLSTLLDELLGNLHLGRRSLAEAAVAQAKAKLARRQLDGLLGPLLDTLLGPNGLITSLLELVGQLLGMPSIGGDASNLLNILQSGGLQQLLQSGALDGLLRSSQLADLLSNPDIAALVSSGESGQLDVLLSGIVAQGGAGDLVGILSSGLDPTALLNLVKGLLEALVSALGGLGGAGTLPIPLPVPSPSLPTPNLPGLGDLPLSRHGVGLGRRALLDGLLASLAGPQGLIITLLNALVGLLSGAGDGILDIPGIPGLPDLGSLGDVANGGGSLPNILTNGGLDQILANPAVSGLLQKPALAALVQSGQLGGLVQSGSLDGLLGGLLSNGGLSGLTDILDGLDLGGAGGFDAGSLLGVIKGLLTRSADRGGLPLPLPGLPLERRDGKLGETLSSLLSGVVGNAGIGAFGIVDAVPQLLQGVTPQCRCDVSNCYNTMASSLQIARSSDDESAVIKACADGASDVNSVIPECADYFCDAAAGGGCQLAGTEERVKRGVSAPKERVHRRNARRTLDINGQPKRCP</sequence>
<feature type="signal peptide" evidence="1">
    <location>
        <begin position="1"/>
        <end position="20"/>
    </location>
</feature>
<dbReference type="EMBL" id="BQKY01000002">
    <property type="protein sequence ID" value="GJN88224.1"/>
    <property type="molecule type" value="Genomic_DNA"/>
</dbReference>
<protein>
    <submittedName>
        <fullName evidence="2">Uncharacterized protein</fullName>
    </submittedName>
</protein>
<organism evidence="2 3">
    <name type="scientific">Rhodotorula paludigena</name>
    <dbReference type="NCBI Taxonomy" id="86838"/>
    <lineage>
        <taxon>Eukaryota</taxon>
        <taxon>Fungi</taxon>
        <taxon>Dikarya</taxon>
        <taxon>Basidiomycota</taxon>
        <taxon>Pucciniomycotina</taxon>
        <taxon>Microbotryomycetes</taxon>
        <taxon>Sporidiobolales</taxon>
        <taxon>Sporidiobolaceae</taxon>
        <taxon>Rhodotorula</taxon>
    </lineage>
</organism>
<evidence type="ECO:0000256" key="1">
    <source>
        <dbReference type="SAM" id="SignalP"/>
    </source>
</evidence>
<dbReference type="AlphaFoldDB" id="A0AAV5GCN5"/>
<feature type="chain" id="PRO_5043685997" evidence="1">
    <location>
        <begin position="21"/>
        <end position="620"/>
    </location>
</feature>
<evidence type="ECO:0000313" key="2">
    <source>
        <dbReference type="EMBL" id="GJN88224.1"/>
    </source>
</evidence>
<accession>A0AAV5GCN5</accession>
<proteinExistence type="predicted"/>
<keyword evidence="1" id="KW-0732">Signal</keyword>
<reference evidence="2 3" key="1">
    <citation type="submission" date="2021-12" db="EMBL/GenBank/DDBJ databases">
        <title>High titer production of polyol ester of fatty acids by Rhodotorula paludigena BS15 towards product separation-free biomass refinery.</title>
        <authorList>
            <person name="Mano J."/>
            <person name="Ono H."/>
            <person name="Tanaka T."/>
            <person name="Naito K."/>
            <person name="Sushida H."/>
            <person name="Ike M."/>
            <person name="Tokuyasu K."/>
            <person name="Kitaoka M."/>
        </authorList>
    </citation>
    <scope>NUCLEOTIDE SEQUENCE [LARGE SCALE GENOMIC DNA]</scope>
    <source>
        <strain evidence="2 3">BS15</strain>
    </source>
</reference>
<keyword evidence="3" id="KW-1185">Reference proteome</keyword>
<evidence type="ECO:0000313" key="3">
    <source>
        <dbReference type="Proteomes" id="UP001342314"/>
    </source>
</evidence>
<gene>
    <name evidence="2" type="ORF">Rhopal_001189-T1</name>
</gene>
<comment type="caution">
    <text evidence="2">The sequence shown here is derived from an EMBL/GenBank/DDBJ whole genome shotgun (WGS) entry which is preliminary data.</text>
</comment>